<dbReference type="SUPFAM" id="SSF56672">
    <property type="entry name" value="DNA/RNA polymerases"/>
    <property type="match status" value="1"/>
</dbReference>
<accession>A0ABQ8T7P0</accession>
<feature type="domain" description="Reverse transcriptase" evidence="1">
    <location>
        <begin position="167"/>
        <end position="241"/>
    </location>
</feature>
<evidence type="ECO:0000313" key="2">
    <source>
        <dbReference type="EMBL" id="KAJ4442528.1"/>
    </source>
</evidence>
<proteinExistence type="predicted"/>
<keyword evidence="3" id="KW-1185">Reference proteome</keyword>
<organism evidence="2 3">
    <name type="scientific">Periplaneta americana</name>
    <name type="common">American cockroach</name>
    <name type="synonym">Blatta americana</name>
    <dbReference type="NCBI Taxonomy" id="6978"/>
    <lineage>
        <taxon>Eukaryota</taxon>
        <taxon>Metazoa</taxon>
        <taxon>Ecdysozoa</taxon>
        <taxon>Arthropoda</taxon>
        <taxon>Hexapoda</taxon>
        <taxon>Insecta</taxon>
        <taxon>Pterygota</taxon>
        <taxon>Neoptera</taxon>
        <taxon>Polyneoptera</taxon>
        <taxon>Dictyoptera</taxon>
        <taxon>Blattodea</taxon>
        <taxon>Blattoidea</taxon>
        <taxon>Blattidae</taxon>
        <taxon>Blattinae</taxon>
        <taxon>Periplaneta</taxon>
    </lineage>
</organism>
<dbReference type="InterPro" id="IPR043502">
    <property type="entry name" value="DNA/RNA_pol_sf"/>
</dbReference>
<dbReference type="Pfam" id="PF00078">
    <property type="entry name" value="RVT_1"/>
    <property type="match status" value="1"/>
</dbReference>
<gene>
    <name evidence="2" type="ORF">ANN_04115</name>
</gene>
<protein>
    <recommendedName>
        <fullName evidence="1">Reverse transcriptase domain-containing protein</fullName>
    </recommendedName>
</protein>
<reference evidence="2 3" key="1">
    <citation type="journal article" date="2022" name="Allergy">
        <title>Genome assembly and annotation of Periplaneta americana reveal a comprehensive cockroach allergen profile.</title>
        <authorList>
            <person name="Wang L."/>
            <person name="Xiong Q."/>
            <person name="Saelim N."/>
            <person name="Wang L."/>
            <person name="Nong W."/>
            <person name="Wan A.T."/>
            <person name="Shi M."/>
            <person name="Liu X."/>
            <person name="Cao Q."/>
            <person name="Hui J.H.L."/>
            <person name="Sookrung N."/>
            <person name="Leung T.F."/>
            <person name="Tungtrongchitr A."/>
            <person name="Tsui S.K.W."/>
        </authorList>
    </citation>
    <scope>NUCLEOTIDE SEQUENCE [LARGE SCALE GENOMIC DNA]</scope>
    <source>
        <strain evidence="2">PWHHKU_190912</strain>
    </source>
</reference>
<comment type="caution">
    <text evidence="2">The sequence shown here is derived from an EMBL/GenBank/DDBJ whole genome shotgun (WGS) entry which is preliminary data.</text>
</comment>
<dbReference type="Proteomes" id="UP001148838">
    <property type="component" value="Unassembled WGS sequence"/>
</dbReference>
<dbReference type="EMBL" id="JAJSOF020000013">
    <property type="protein sequence ID" value="KAJ4442528.1"/>
    <property type="molecule type" value="Genomic_DNA"/>
</dbReference>
<sequence>MDELLFFPSIPSKVICLYITPVSSNSSRGKGVGNAVDSESLMLAGNEFQSLGRAIVKEDEYEEVRWDGIVSIVSWRERVFRSWWEERVRIGGWSTLDDDDDDDDNDGGDLLGCFKGTGAVGENFCVTWTTGLSNTNYKSGLHRRSNPGPQDYKSSALAARPPWWPLFGYADDVIITGRRIQDVEEALIALDKETQKLGFKINTKKSKFMSVTKRQNDQVKEVKMGTYKFEKVKEFTYLGSILTANNDLRNYKEE</sequence>
<evidence type="ECO:0000259" key="1">
    <source>
        <dbReference type="Pfam" id="PF00078"/>
    </source>
</evidence>
<dbReference type="InterPro" id="IPR000477">
    <property type="entry name" value="RT_dom"/>
</dbReference>
<evidence type="ECO:0000313" key="3">
    <source>
        <dbReference type="Proteomes" id="UP001148838"/>
    </source>
</evidence>
<name>A0ABQ8T7P0_PERAM</name>